<dbReference type="Proteomes" id="UP000237271">
    <property type="component" value="Unassembled WGS sequence"/>
</dbReference>
<reference evidence="1 2" key="1">
    <citation type="journal article" date="2017" name="Genome Biol. Evol.">
        <title>Phytophthora megakarya and P. palmivora, closely related causal agents of cacao black pod rot, underwent increases in genome sizes and gene numbers by different mechanisms.</title>
        <authorList>
            <person name="Ali S.S."/>
            <person name="Shao J."/>
            <person name="Lary D.J."/>
            <person name="Kronmiller B."/>
            <person name="Shen D."/>
            <person name="Strem M.D."/>
            <person name="Amoako-Attah I."/>
            <person name="Akrofi A.Y."/>
            <person name="Begoude B.A."/>
            <person name="Ten Hoopen G.M."/>
            <person name="Coulibaly K."/>
            <person name="Kebe B.I."/>
            <person name="Melnick R.L."/>
            <person name="Guiltinan M.J."/>
            <person name="Tyler B.M."/>
            <person name="Meinhardt L.W."/>
            <person name="Bailey B.A."/>
        </authorList>
    </citation>
    <scope>NUCLEOTIDE SEQUENCE [LARGE SCALE GENOMIC DNA]</scope>
    <source>
        <strain evidence="2">sbr112.9</strain>
    </source>
</reference>
<sequence>MSIYTSKESLILTLNAMCKMVKNRFREAFGYYNAIRKELSKQNKAEKLDNELTPEEEKKYISYEELMSVPGKAQKVLTETYGKVFLSRSEFEKLAKAKRTEYLKLVFDYITL</sequence>
<comment type="caution">
    <text evidence="1">The sequence shown here is derived from an EMBL/GenBank/DDBJ whole genome shotgun (WGS) entry which is preliminary data.</text>
</comment>
<organism evidence="1 2">
    <name type="scientific">Phytophthora palmivora</name>
    <dbReference type="NCBI Taxonomy" id="4796"/>
    <lineage>
        <taxon>Eukaryota</taxon>
        <taxon>Sar</taxon>
        <taxon>Stramenopiles</taxon>
        <taxon>Oomycota</taxon>
        <taxon>Peronosporomycetes</taxon>
        <taxon>Peronosporales</taxon>
        <taxon>Peronosporaceae</taxon>
        <taxon>Phytophthora</taxon>
    </lineage>
</organism>
<keyword evidence="2" id="KW-1185">Reference proteome</keyword>
<dbReference type="AlphaFoldDB" id="A0A2P4YUH3"/>
<accession>A0A2P4YUH3</accession>
<name>A0A2P4YUH3_9STRA</name>
<dbReference type="OrthoDB" id="100135at2759"/>
<gene>
    <name evidence="1" type="ORF">PHPALM_567</name>
</gene>
<dbReference type="EMBL" id="NCKW01000077">
    <property type="protein sequence ID" value="POM81457.1"/>
    <property type="molecule type" value="Genomic_DNA"/>
</dbReference>
<evidence type="ECO:0000313" key="1">
    <source>
        <dbReference type="EMBL" id="POM81457.1"/>
    </source>
</evidence>
<proteinExistence type="predicted"/>
<evidence type="ECO:0000313" key="2">
    <source>
        <dbReference type="Proteomes" id="UP000237271"/>
    </source>
</evidence>
<protein>
    <submittedName>
        <fullName evidence="1">Uncharacterized protein</fullName>
    </submittedName>
</protein>